<organism evidence="6 7">
    <name type="scientific">Glaciecola nitratireducens (strain JCM 12485 / KCTC 12276 / FR1064)</name>
    <dbReference type="NCBI Taxonomy" id="1085623"/>
    <lineage>
        <taxon>Bacteria</taxon>
        <taxon>Pseudomonadati</taxon>
        <taxon>Pseudomonadota</taxon>
        <taxon>Gammaproteobacteria</taxon>
        <taxon>Alteromonadales</taxon>
        <taxon>Alteromonadaceae</taxon>
        <taxon>Brumicola</taxon>
    </lineage>
</organism>
<dbReference type="Pfam" id="PF00990">
    <property type="entry name" value="GGDEF"/>
    <property type="match status" value="1"/>
</dbReference>
<sequence>MDLLRRSMTGIFVYAVLLPAVFWPFDFHLTEPELSRTFALSMFGISIIRLVHWFFTDRLYRYSPALWRNCFTIFSLGHASVLSLFFAMAMFDERFEPILHITMLAIGGIASSAIVALMPRISLALCNLIILLVPSIAAGFYLENKMPYAIMLLVYVSFIGLMGFRASKEYQRSFEIETQLDKQKKVLEQLNKIDALTGINNRGYFNIEFENQWQLASRNEYPLALLLIDIDHFKRFNDDHGHLCGDACLVHVASLISQQINRKTDVVARFGGEEFVVLLPSCNIREAEKVAEKIRSAIEANPCMYGEEKLSVTASLGVASLVPNADTESHMLIETADKAMYSAKSAGRNLVVSAASA</sequence>
<dbReference type="HOGENOM" id="CLU_000445_11_2_6"/>
<dbReference type="KEGG" id="gni:GNIT_0190"/>
<protein>
    <recommendedName>
        <fullName evidence="2">diguanylate cyclase</fullName>
        <ecNumber evidence="2">2.7.7.65</ecNumber>
    </recommendedName>
</protein>
<evidence type="ECO:0000256" key="2">
    <source>
        <dbReference type="ARBA" id="ARBA00012528"/>
    </source>
</evidence>
<dbReference type="Gene3D" id="3.30.70.270">
    <property type="match status" value="1"/>
</dbReference>
<gene>
    <name evidence="6" type="ordered locus">GNIT_0190</name>
</gene>
<dbReference type="GO" id="GO:1902201">
    <property type="term" value="P:negative regulation of bacterial-type flagellum-dependent cell motility"/>
    <property type="evidence" value="ECO:0007669"/>
    <property type="project" value="TreeGrafter"/>
</dbReference>
<comment type="catalytic activity">
    <reaction evidence="3">
        <text>2 GTP = 3',3'-c-di-GMP + 2 diphosphate</text>
        <dbReference type="Rhea" id="RHEA:24898"/>
        <dbReference type="ChEBI" id="CHEBI:33019"/>
        <dbReference type="ChEBI" id="CHEBI:37565"/>
        <dbReference type="ChEBI" id="CHEBI:58805"/>
        <dbReference type="EC" id="2.7.7.65"/>
    </reaction>
</comment>
<keyword evidence="4" id="KW-0812">Transmembrane</keyword>
<dbReference type="GO" id="GO:0005886">
    <property type="term" value="C:plasma membrane"/>
    <property type="evidence" value="ECO:0007669"/>
    <property type="project" value="TreeGrafter"/>
</dbReference>
<dbReference type="OrthoDB" id="9812260at2"/>
<keyword evidence="4" id="KW-0472">Membrane</keyword>
<feature type="transmembrane region" description="Helical" evidence="4">
    <location>
        <begin position="37"/>
        <end position="55"/>
    </location>
</feature>
<evidence type="ECO:0000256" key="3">
    <source>
        <dbReference type="ARBA" id="ARBA00034247"/>
    </source>
</evidence>
<dbReference type="SMART" id="SM00267">
    <property type="entry name" value="GGDEF"/>
    <property type="match status" value="1"/>
</dbReference>
<accession>G4QJ05</accession>
<comment type="cofactor">
    <cofactor evidence="1">
        <name>Mg(2+)</name>
        <dbReference type="ChEBI" id="CHEBI:18420"/>
    </cofactor>
</comment>
<evidence type="ECO:0000313" key="7">
    <source>
        <dbReference type="Proteomes" id="UP000009282"/>
    </source>
</evidence>
<dbReference type="PANTHER" id="PTHR45138">
    <property type="entry name" value="REGULATORY COMPONENTS OF SENSORY TRANSDUCTION SYSTEM"/>
    <property type="match status" value="1"/>
</dbReference>
<dbReference type="PROSITE" id="PS50887">
    <property type="entry name" value="GGDEF"/>
    <property type="match status" value="1"/>
</dbReference>
<dbReference type="STRING" id="1085623.GNIT_0190"/>
<feature type="transmembrane region" description="Helical" evidence="4">
    <location>
        <begin position="7"/>
        <end position="25"/>
    </location>
</feature>
<feature type="transmembrane region" description="Helical" evidence="4">
    <location>
        <begin position="148"/>
        <end position="164"/>
    </location>
</feature>
<dbReference type="GO" id="GO:0043709">
    <property type="term" value="P:cell adhesion involved in single-species biofilm formation"/>
    <property type="evidence" value="ECO:0007669"/>
    <property type="project" value="TreeGrafter"/>
</dbReference>
<evidence type="ECO:0000259" key="5">
    <source>
        <dbReference type="PROSITE" id="PS50887"/>
    </source>
</evidence>
<dbReference type="PANTHER" id="PTHR45138:SF9">
    <property type="entry name" value="DIGUANYLATE CYCLASE DGCM-RELATED"/>
    <property type="match status" value="1"/>
</dbReference>
<dbReference type="InterPro" id="IPR043128">
    <property type="entry name" value="Rev_trsase/Diguanyl_cyclase"/>
</dbReference>
<evidence type="ECO:0000256" key="1">
    <source>
        <dbReference type="ARBA" id="ARBA00001946"/>
    </source>
</evidence>
<feature type="transmembrane region" description="Helical" evidence="4">
    <location>
        <begin position="124"/>
        <end position="142"/>
    </location>
</feature>
<keyword evidence="4" id="KW-1133">Transmembrane helix</keyword>
<dbReference type="InterPro" id="IPR029787">
    <property type="entry name" value="Nucleotide_cyclase"/>
</dbReference>
<dbReference type="RefSeq" id="WP_014107223.1">
    <property type="nucleotide sequence ID" value="NC_016041.1"/>
</dbReference>
<name>G4QJ05_GLANF</name>
<feature type="transmembrane region" description="Helical" evidence="4">
    <location>
        <begin position="97"/>
        <end position="117"/>
    </location>
</feature>
<dbReference type="GO" id="GO:0052621">
    <property type="term" value="F:diguanylate cyclase activity"/>
    <property type="evidence" value="ECO:0007669"/>
    <property type="project" value="UniProtKB-EC"/>
</dbReference>
<evidence type="ECO:0000256" key="4">
    <source>
        <dbReference type="SAM" id="Phobius"/>
    </source>
</evidence>
<dbReference type="Proteomes" id="UP000009282">
    <property type="component" value="Chromosome"/>
</dbReference>
<feature type="domain" description="GGDEF" evidence="5">
    <location>
        <begin position="221"/>
        <end position="356"/>
    </location>
</feature>
<dbReference type="FunFam" id="3.30.70.270:FF:000001">
    <property type="entry name" value="Diguanylate cyclase domain protein"/>
    <property type="match status" value="1"/>
</dbReference>
<evidence type="ECO:0000313" key="6">
    <source>
        <dbReference type="EMBL" id="AEP28344.1"/>
    </source>
</evidence>
<dbReference type="EMBL" id="CP003060">
    <property type="protein sequence ID" value="AEP28344.1"/>
    <property type="molecule type" value="Genomic_DNA"/>
</dbReference>
<proteinExistence type="predicted"/>
<keyword evidence="7" id="KW-1185">Reference proteome</keyword>
<dbReference type="NCBIfam" id="TIGR00254">
    <property type="entry name" value="GGDEF"/>
    <property type="match status" value="1"/>
</dbReference>
<dbReference type="SUPFAM" id="SSF55073">
    <property type="entry name" value="Nucleotide cyclase"/>
    <property type="match status" value="1"/>
</dbReference>
<dbReference type="InterPro" id="IPR050469">
    <property type="entry name" value="Diguanylate_Cyclase"/>
</dbReference>
<feature type="transmembrane region" description="Helical" evidence="4">
    <location>
        <begin position="67"/>
        <end position="91"/>
    </location>
</feature>
<reference evidence="6 7" key="1">
    <citation type="journal article" date="2011" name="J. Bacteriol.">
        <title>Complete genome sequence of seawater bacterium Glaciecola nitratireducens FR1064T.</title>
        <authorList>
            <person name="Bian F."/>
            <person name="Qin Q.L."/>
            <person name="Xie B.B."/>
            <person name="Shu Y.L."/>
            <person name="Zhang X.Y."/>
            <person name="Yu Y."/>
            <person name="Chen B."/>
            <person name="Chen X.L."/>
            <person name="Zhou B.C."/>
            <person name="Zhang Y.Z."/>
        </authorList>
    </citation>
    <scope>NUCLEOTIDE SEQUENCE [LARGE SCALE GENOMIC DNA]</scope>
    <source>
        <strain evidence="7">JCM 12485 / KCTC 12276 / FR1064</strain>
    </source>
</reference>
<dbReference type="AlphaFoldDB" id="G4QJ05"/>
<dbReference type="CDD" id="cd01949">
    <property type="entry name" value="GGDEF"/>
    <property type="match status" value="1"/>
</dbReference>
<dbReference type="eggNOG" id="COG3706">
    <property type="taxonomic scope" value="Bacteria"/>
</dbReference>
<dbReference type="EC" id="2.7.7.65" evidence="2"/>
<dbReference type="InterPro" id="IPR000160">
    <property type="entry name" value="GGDEF_dom"/>
</dbReference>